<reference evidence="6" key="1">
    <citation type="submission" date="2024-06" db="EMBL/GenBank/DDBJ databases">
        <title>Multi-omics analyses provide insights into the biosynthesis of the anticancer antibiotic pleurotin in Hohenbuehelia grisea.</title>
        <authorList>
            <person name="Weaver J.A."/>
            <person name="Alberti F."/>
        </authorList>
    </citation>
    <scope>NUCLEOTIDE SEQUENCE [LARGE SCALE GENOMIC DNA]</scope>
    <source>
        <strain evidence="6">T-177</strain>
    </source>
</reference>
<dbReference type="EMBL" id="JASNQZ010000015">
    <property type="protein sequence ID" value="KAL0946936.1"/>
    <property type="molecule type" value="Genomic_DNA"/>
</dbReference>
<feature type="region of interest" description="Disordered" evidence="3">
    <location>
        <begin position="420"/>
        <end position="518"/>
    </location>
</feature>
<feature type="compositionally biased region" description="Low complexity" evidence="3">
    <location>
        <begin position="450"/>
        <end position="488"/>
    </location>
</feature>
<dbReference type="Pfam" id="PF01285">
    <property type="entry name" value="TEA"/>
    <property type="match status" value="1"/>
</dbReference>
<comment type="similarity">
    <text evidence="1">Belongs to the TEC1 family.</text>
</comment>
<keyword evidence="6" id="KW-1185">Reference proteome</keyword>
<feature type="domain" description="TEA" evidence="4">
    <location>
        <begin position="26"/>
        <end position="98"/>
    </location>
</feature>
<evidence type="ECO:0000256" key="2">
    <source>
        <dbReference type="PROSITE-ProRule" id="PRU00505"/>
    </source>
</evidence>
<dbReference type="PROSITE" id="PS51088">
    <property type="entry name" value="TEA_2"/>
    <property type="match status" value="1"/>
</dbReference>
<dbReference type="Gene3D" id="6.10.20.40">
    <property type="entry name" value="TEA/ATTS domain"/>
    <property type="match status" value="1"/>
</dbReference>
<feature type="region of interest" description="Disordered" evidence="3">
    <location>
        <begin position="1"/>
        <end position="27"/>
    </location>
</feature>
<name>A0ABR3IUD1_9AGAR</name>
<feature type="region of interest" description="Disordered" evidence="3">
    <location>
        <begin position="136"/>
        <end position="159"/>
    </location>
</feature>
<evidence type="ECO:0000259" key="4">
    <source>
        <dbReference type="PROSITE" id="PS51088"/>
    </source>
</evidence>
<evidence type="ECO:0000313" key="6">
    <source>
        <dbReference type="Proteomes" id="UP001556367"/>
    </source>
</evidence>
<feature type="DNA-binding region" description="TEA" evidence="2">
    <location>
        <begin position="26"/>
        <end position="98"/>
    </location>
</feature>
<protein>
    <recommendedName>
        <fullName evidence="4">TEA domain-containing protein</fullName>
    </recommendedName>
</protein>
<gene>
    <name evidence="5" type="ORF">HGRIS_013097</name>
</gene>
<sequence>MAPTRPDAGEAKSLTPQRKHRKLLKDGSGSEVWPEAIEKIFVEGLKQYWQSPWATYSRGRSRWRNQFLVDYLGKVGIIRTKKQVASHIQVLRNMWKGEREYHLVAGGEELFQESGLLGNVKLEERFDTRSLMQLEAEDSDGVSSSNTSPNCSPPEFKSDLNASPMSALVTNFPYDTSPASAKHSPLDGFNSYPTSPSSPLASFSFSNDAYVSPPPHWDYNSSSSSIYSSNNSPQAPAQIYPSSASTAAFPTATIPHGNSPSNRLIGFYLLADGMQPLSVKTDTYIPQSQGHSWPVAIQTKLFIPPIDDTRSAHSLHGFIGSVSLTANWATSASCVTKAYDGKICISQEAGNLQPSPTNGPGQPTQAFLPDSPLARCRWMPTASVITQQIIVDGHTLLYIIHSIDQKVGGAMPTAELTSCQPYRSDATSGTQAPQQPQQPQPHPQVGATVTPSASYAAASTYSYPQQPQQQPASVYAAAMHPQQQQQQQYTSYPRRPTQTSLSYALSPTPPPPARSYIY</sequence>
<dbReference type="SMART" id="SM00426">
    <property type="entry name" value="TEA"/>
    <property type="match status" value="1"/>
</dbReference>
<feature type="compositionally biased region" description="Low complexity" evidence="3">
    <location>
        <begin position="143"/>
        <end position="154"/>
    </location>
</feature>
<evidence type="ECO:0000256" key="1">
    <source>
        <dbReference type="ARBA" id="ARBA00008421"/>
    </source>
</evidence>
<dbReference type="Proteomes" id="UP001556367">
    <property type="component" value="Unassembled WGS sequence"/>
</dbReference>
<dbReference type="InterPro" id="IPR038096">
    <property type="entry name" value="TEA/ATTS_sf"/>
</dbReference>
<evidence type="ECO:0000256" key="3">
    <source>
        <dbReference type="SAM" id="MobiDB-lite"/>
    </source>
</evidence>
<feature type="compositionally biased region" description="Polar residues" evidence="3">
    <location>
        <begin position="420"/>
        <end position="430"/>
    </location>
</feature>
<evidence type="ECO:0000313" key="5">
    <source>
        <dbReference type="EMBL" id="KAL0946936.1"/>
    </source>
</evidence>
<feature type="compositionally biased region" description="Pro residues" evidence="3">
    <location>
        <begin position="507"/>
        <end position="518"/>
    </location>
</feature>
<accession>A0ABR3IUD1</accession>
<dbReference type="InterPro" id="IPR000818">
    <property type="entry name" value="TEA/ATTS_dom"/>
</dbReference>
<organism evidence="5 6">
    <name type="scientific">Hohenbuehelia grisea</name>
    <dbReference type="NCBI Taxonomy" id="104357"/>
    <lineage>
        <taxon>Eukaryota</taxon>
        <taxon>Fungi</taxon>
        <taxon>Dikarya</taxon>
        <taxon>Basidiomycota</taxon>
        <taxon>Agaricomycotina</taxon>
        <taxon>Agaricomycetes</taxon>
        <taxon>Agaricomycetidae</taxon>
        <taxon>Agaricales</taxon>
        <taxon>Pleurotineae</taxon>
        <taxon>Pleurotaceae</taxon>
        <taxon>Hohenbuehelia</taxon>
    </lineage>
</organism>
<proteinExistence type="inferred from homology"/>
<feature type="compositionally biased region" description="Polar residues" evidence="3">
    <location>
        <begin position="496"/>
        <end position="505"/>
    </location>
</feature>
<comment type="caution">
    <text evidence="5">The sequence shown here is derived from an EMBL/GenBank/DDBJ whole genome shotgun (WGS) entry which is preliminary data.</text>
</comment>